<comment type="caution">
    <text evidence="2">The sequence shown here is derived from an EMBL/GenBank/DDBJ whole genome shotgun (WGS) entry which is preliminary data.</text>
</comment>
<dbReference type="Proteomes" id="UP000546642">
    <property type="component" value="Unassembled WGS sequence"/>
</dbReference>
<proteinExistence type="predicted"/>
<evidence type="ECO:0000256" key="1">
    <source>
        <dbReference type="SAM" id="MobiDB-lite"/>
    </source>
</evidence>
<keyword evidence="3" id="KW-1185">Reference proteome</keyword>
<dbReference type="EMBL" id="JACHDS010000001">
    <property type="protein sequence ID" value="MBB6174053.1"/>
    <property type="molecule type" value="Genomic_DNA"/>
</dbReference>
<dbReference type="RefSeq" id="WP_246421816.1">
    <property type="nucleotide sequence ID" value="NZ_JACHDS010000001.1"/>
</dbReference>
<evidence type="ECO:0000313" key="2">
    <source>
        <dbReference type="EMBL" id="MBB6174053.1"/>
    </source>
</evidence>
<feature type="region of interest" description="Disordered" evidence="1">
    <location>
        <begin position="14"/>
        <end position="49"/>
    </location>
</feature>
<accession>A0A7W9YKX2</accession>
<organism evidence="2 3">
    <name type="scientific">Nocardiopsis mwathae</name>
    <dbReference type="NCBI Taxonomy" id="1472723"/>
    <lineage>
        <taxon>Bacteria</taxon>
        <taxon>Bacillati</taxon>
        <taxon>Actinomycetota</taxon>
        <taxon>Actinomycetes</taxon>
        <taxon>Streptosporangiales</taxon>
        <taxon>Nocardiopsidaceae</taxon>
        <taxon>Nocardiopsis</taxon>
    </lineage>
</organism>
<sequence>MVLTGELGRPLDIHQGKASRILTGPADDGDGADAIDLGGRVEPVGQRRL</sequence>
<protein>
    <submittedName>
        <fullName evidence="2">Uncharacterized protein</fullName>
    </submittedName>
</protein>
<evidence type="ECO:0000313" key="3">
    <source>
        <dbReference type="Proteomes" id="UP000546642"/>
    </source>
</evidence>
<gene>
    <name evidence="2" type="ORF">HNR23_004113</name>
</gene>
<dbReference type="AlphaFoldDB" id="A0A7W9YKX2"/>
<reference evidence="2 3" key="1">
    <citation type="submission" date="2020-08" db="EMBL/GenBank/DDBJ databases">
        <title>Sequencing the genomes of 1000 actinobacteria strains.</title>
        <authorList>
            <person name="Klenk H.-P."/>
        </authorList>
    </citation>
    <scope>NUCLEOTIDE SEQUENCE [LARGE SCALE GENOMIC DNA]</scope>
    <source>
        <strain evidence="2 3">DSM 46659</strain>
    </source>
</reference>
<name>A0A7W9YKX2_9ACTN</name>